<dbReference type="CDD" id="cd02208">
    <property type="entry name" value="cupin_RmlC-like"/>
    <property type="match status" value="1"/>
</dbReference>
<dbReference type="PANTHER" id="PTHR43280">
    <property type="entry name" value="ARAC-FAMILY TRANSCRIPTIONAL REGULATOR"/>
    <property type="match status" value="1"/>
</dbReference>
<evidence type="ECO:0000256" key="1">
    <source>
        <dbReference type="ARBA" id="ARBA00023015"/>
    </source>
</evidence>
<dbReference type="PANTHER" id="PTHR43280:SF2">
    <property type="entry name" value="HTH-TYPE TRANSCRIPTIONAL REGULATOR EXSA"/>
    <property type="match status" value="1"/>
</dbReference>
<keyword evidence="1" id="KW-0805">Transcription regulation</keyword>
<dbReference type="InterPro" id="IPR018062">
    <property type="entry name" value="HTH_AraC-typ_CS"/>
</dbReference>
<keyword evidence="2" id="KW-0238">DNA-binding</keyword>
<dbReference type="Gene3D" id="1.10.10.60">
    <property type="entry name" value="Homeodomain-like"/>
    <property type="match status" value="2"/>
</dbReference>
<dbReference type="InterPro" id="IPR037923">
    <property type="entry name" value="HTH-like"/>
</dbReference>
<evidence type="ECO:0000313" key="6">
    <source>
        <dbReference type="Proteomes" id="UP001165962"/>
    </source>
</evidence>
<feature type="domain" description="HTH araC/xylS-type" evidence="4">
    <location>
        <begin position="190"/>
        <end position="288"/>
    </location>
</feature>
<dbReference type="Proteomes" id="UP001165962">
    <property type="component" value="Unassembled WGS sequence"/>
</dbReference>
<accession>A0ABX0JEL4</accession>
<dbReference type="InterPro" id="IPR003313">
    <property type="entry name" value="AraC-bd"/>
</dbReference>
<dbReference type="Pfam" id="PF12833">
    <property type="entry name" value="HTH_18"/>
    <property type="match status" value="1"/>
</dbReference>
<evidence type="ECO:0000256" key="2">
    <source>
        <dbReference type="ARBA" id="ARBA00023125"/>
    </source>
</evidence>
<organism evidence="5 6">
    <name type="scientific">Paenibacillus agricola</name>
    <dbReference type="NCBI Taxonomy" id="2716264"/>
    <lineage>
        <taxon>Bacteria</taxon>
        <taxon>Bacillati</taxon>
        <taxon>Bacillota</taxon>
        <taxon>Bacilli</taxon>
        <taxon>Bacillales</taxon>
        <taxon>Paenibacillaceae</taxon>
        <taxon>Paenibacillus</taxon>
    </lineage>
</organism>
<dbReference type="SMART" id="SM00342">
    <property type="entry name" value="HTH_ARAC"/>
    <property type="match status" value="1"/>
</dbReference>
<keyword evidence="3" id="KW-0804">Transcription</keyword>
<name>A0ABX0JEL4_9BACL</name>
<dbReference type="InterPro" id="IPR018060">
    <property type="entry name" value="HTH_AraC"/>
</dbReference>
<proteinExistence type="predicted"/>
<dbReference type="Pfam" id="PF02311">
    <property type="entry name" value="AraC_binding"/>
    <property type="match status" value="1"/>
</dbReference>
<comment type="caution">
    <text evidence="5">The sequence shown here is derived from an EMBL/GenBank/DDBJ whole genome shotgun (WGS) entry which is preliminary data.</text>
</comment>
<dbReference type="EMBL" id="JAAOIW010000024">
    <property type="protein sequence ID" value="NHN34985.1"/>
    <property type="molecule type" value="Genomic_DNA"/>
</dbReference>
<dbReference type="SUPFAM" id="SSF51215">
    <property type="entry name" value="Regulatory protein AraC"/>
    <property type="match status" value="1"/>
</dbReference>
<evidence type="ECO:0000259" key="4">
    <source>
        <dbReference type="PROSITE" id="PS01124"/>
    </source>
</evidence>
<dbReference type="PROSITE" id="PS00041">
    <property type="entry name" value="HTH_ARAC_FAMILY_1"/>
    <property type="match status" value="1"/>
</dbReference>
<dbReference type="InterPro" id="IPR009057">
    <property type="entry name" value="Homeodomain-like_sf"/>
</dbReference>
<protein>
    <submittedName>
        <fullName evidence="5">AraC family transcriptional regulator</fullName>
    </submittedName>
</protein>
<dbReference type="RefSeq" id="WP_166156950.1">
    <property type="nucleotide sequence ID" value="NZ_JAAOIW010000024.1"/>
</dbReference>
<keyword evidence="6" id="KW-1185">Reference proteome</keyword>
<dbReference type="PROSITE" id="PS01124">
    <property type="entry name" value="HTH_ARAC_FAMILY_2"/>
    <property type="match status" value="1"/>
</dbReference>
<evidence type="ECO:0000256" key="3">
    <source>
        <dbReference type="ARBA" id="ARBA00023163"/>
    </source>
</evidence>
<dbReference type="SUPFAM" id="SSF46689">
    <property type="entry name" value="Homeodomain-like"/>
    <property type="match status" value="2"/>
</dbReference>
<reference evidence="5" key="1">
    <citation type="submission" date="2020-03" db="EMBL/GenBank/DDBJ databases">
        <title>Draft sequencing of Paenibacilllus sp. S3N08.</title>
        <authorList>
            <person name="Kim D.-U."/>
        </authorList>
    </citation>
    <scope>NUCLEOTIDE SEQUENCE</scope>
    <source>
        <strain evidence="5">S3N08</strain>
    </source>
</reference>
<evidence type="ECO:0000313" key="5">
    <source>
        <dbReference type="EMBL" id="NHN34985.1"/>
    </source>
</evidence>
<gene>
    <name evidence="5" type="ORF">G9U52_35190</name>
</gene>
<sequence length="297" mass="34829">MQFFKANIANPVEFISGGQFVSEIPWIHTKRNIDSFEIIIGVNKTLYIQMEDIQYEVKPGTVLLLPSGCTHHGYIESEGTLSFYWFHFHFPVGYKLIDAESMDGDVSIFRMDPDSRQNIADIYIPLFSAPPGIERVNILFHQLMHAVNSNYYTKYSGYYLLTSLLIELSEQTITNFYMPRKKSGKDYNLEKIMEWTRIHATEDITVAMIAKKFNYNKDYLSRFFKQRTGINLQEYIHRQKISKAKDLLSRSMQSIKDVSLAIGIGDDKYFMKLFKKYENMTPTEFRQAFTKMHMNNR</sequence>